<keyword evidence="5 8" id="KW-0677">Repeat</keyword>
<feature type="domain" description="POTRA" evidence="10">
    <location>
        <begin position="91"/>
        <end position="171"/>
    </location>
</feature>
<evidence type="ECO:0000256" key="5">
    <source>
        <dbReference type="ARBA" id="ARBA00022737"/>
    </source>
</evidence>
<dbReference type="InterPro" id="IPR034746">
    <property type="entry name" value="POTRA"/>
</dbReference>
<sequence precursor="true">MQRIVFSLFILFSSLSSWAFSPFVIEDIRVEGLQRISAGTVFNYLPLSVGDELTSRGSADAVRSLFKTGFFKDVRLEQDGNVLLVSVIERPAIADITIDGNKVIKTEDLEEGLKGIGLAEGRVLDRALLDKIEAELRRQYLGMGRYGVEIKTTITPLERNRSAVRIKVKEGESARIRQITLIGNRAFETDDLRDLFQLNTGNWLSFFTKSDRYSRQKLTGDLEALRSWYMDRGYINFEIDSAQVSITPDKQQIYITINMSEGDRFTLGKVELAGNMVVPRDELLELVSLNEGEVFSRKGIASVNEALTNRLGEDGYAFANINVIPELDKEKHLVDLVFFVDPGNRVYVDRINIVGNTKTQDMVIRREMRQYEGSRFSNKEVERSQTRIRKLGYFEDVAVETVPVAGTTDQVELNYQVTENPTGSMMIGAGYSQTDGMVMSLNLQQNNFMGSGKSVDVEFNNSSTESAYGLGYRDPYFTEDGVSLGGGIHYKQRDSSDEQSTYSYDSMSMNFDLGLPTSEYDKLFVGFEPQHMSDATCGTSSTSSECDTFLAAEGSSFNVFEFTASWSRDSRNRSIFPDQGSYQRFKAELGTPGGVEYYKADYRHSFFYPISEDYTMLLKGDIGIGDGYGDQNTLPFFTRYYAGGEGSIRGFKGNSVGPTDDAGNAVGGNLKGVVNAEIILLVPFLEEVKSTRVSGFVDLGTVAKKASDLSGELRASAGVTAKWLSPVGPMTFSWAKPLRKKSGDDLESFQFRLGQMF</sequence>
<dbReference type="PIRSF" id="PIRSF006076">
    <property type="entry name" value="OM_assembly_OMP85"/>
    <property type="match status" value="1"/>
</dbReference>
<dbReference type="PANTHER" id="PTHR12815:SF23">
    <property type="entry name" value="OUTER MEMBRANE PROTEIN ASSEMBLY FACTOR BAMA"/>
    <property type="match status" value="1"/>
</dbReference>
<evidence type="ECO:0000256" key="6">
    <source>
        <dbReference type="ARBA" id="ARBA00023136"/>
    </source>
</evidence>
<evidence type="ECO:0000313" key="12">
    <source>
        <dbReference type="Proteomes" id="UP000654401"/>
    </source>
</evidence>
<accession>A0A8J6PEJ2</accession>
<comment type="caution">
    <text evidence="11">The sequence shown here is derived from an EMBL/GenBank/DDBJ whole genome shotgun (WGS) entry which is preliminary data.</text>
</comment>
<evidence type="ECO:0000256" key="8">
    <source>
        <dbReference type="HAMAP-Rule" id="MF_01430"/>
    </source>
</evidence>
<comment type="similarity">
    <text evidence="8">Belongs to the BamA family.</text>
</comment>
<comment type="subcellular location">
    <subcellularLocation>
        <location evidence="8">Cell outer membrane</location>
    </subcellularLocation>
    <subcellularLocation>
        <location evidence="1">Membrane</location>
    </subcellularLocation>
</comment>
<dbReference type="Gene3D" id="3.10.20.310">
    <property type="entry name" value="membrane protein fhac"/>
    <property type="match status" value="5"/>
</dbReference>
<feature type="domain" description="POTRA" evidence="10">
    <location>
        <begin position="346"/>
        <end position="420"/>
    </location>
</feature>
<protein>
    <recommendedName>
        <fullName evidence="8 9">Outer membrane protein assembly factor BamA</fullName>
    </recommendedName>
</protein>
<feature type="domain" description="POTRA" evidence="10">
    <location>
        <begin position="174"/>
        <end position="262"/>
    </location>
</feature>
<dbReference type="Gene3D" id="2.40.160.50">
    <property type="entry name" value="membrane protein fhac: a member of the omp85/tpsb transporter family"/>
    <property type="match status" value="1"/>
</dbReference>
<feature type="domain" description="POTRA" evidence="10">
    <location>
        <begin position="265"/>
        <end position="343"/>
    </location>
</feature>
<dbReference type="PROSITE" id="PS51779">
    <property type="entry name" value="POTRA"/>
    <property type="match status" value="5"/>
</dbReference>
<evidence type="ECO:0000256" key="9">
    <source>
        <dbReference type="NCBIfam" id="TIGR03303"/>
    </source>
</evidence>
<dbReference type="EMBL" id="JACNFK010000034">
    <property type="protein sequence ID" value="MBC8520090.1"/>
    <property type="molecule type" value="Genomic_DNA"/>
</dbReference>
<dbReference type="InterPro" id="IPR010827">
    <property type="entry name" value="BamA/TamA_POTRA"/>
</dbReference>
<evidence type="ECO:0000256" key="7">
    <source>
        <dbReference type="ARBA" id="ARBA00023237"/>
    </source>
</evidence>
<name>A0A8J6PEJ2_9GAMM</name>
<evidence type="ECO:0000256" key="4">
    <source>
        <dbReference type="ARBA" id="ARBA00022729"/>
    </source>
</evidence>
<dbReference type="Pfam" id="PF07244">
    <property type="entry name" value="POTRA"/>
    <property type="match status" value="4"/>
</dbReference>
<dbReference type="InterPro" id="IPR039910">
    <property type="entry name" value="D15-like"/>
</dbReference>
<dbReference type="Proteomes" id="UP000654401">
    <property type="component" value="Unassembled WGS sequence"/>
</dbReference>
<dbReference type="GO" id="GO:1990063">
    <property type="term" value="C:Bam protein complex"/>
    <property type="evidence" value="ECO:0007669"/>
    <property type="project" value="TreeGrafter"/>
</dbReference>
<evidence type="ECO:0000256" key="1">
    <source>
        <dbReference type="ARBA" id="ARBA00004370"/>
    </source>
</evidence>
<gene>
    <name evidence="8 11" type="primary">bamA</name>
    <name evidence="11" type="ORF">H8D24_06770</name>
</gene>
<feature type="domain" description="POTRA" evidence="10">
    <location>
        <begin position="23"/>
        <end position="90"/>
    </location>
</feature>
<dbReference type="FunFam" id="3.10.20.310:FF:000002">
    <property type="entry name" value="Outer membrane protein assembly factor BamA"/>
    <property type="match status" value="1"/>
</dbReference>
<dbReference type="GO" id="GO:0051205">
    <property type="term" value="P:protein insertion into membrane"/>
    <property type="evidence" value="ECO:0007669"/>
    <property type="project" value="UniProtKB-UniRule"/>
</dbReference>
<dbReference type="GO" id="GO:0043165">
    <property type="term" value="P:Gram-negative-bacterium-type cell outer membrane assembly"/>
    <property type="evidence" value="ECO:0007669"/>
    <property type="project" value="UniProtKB-UniRule"/>
</dbReference>
<evidence type="ECO:0000256" key="3">
    <source>
        <dbReference type="ARBA" id="ARBA00022692"/>
    </source>
</evidence>
<organism evidence="11 12">
    <name type="scientific">Candidatus Thiopontia autotrophica</name>
    <dbReference type="NCBI Taxonomy" id="2841688"/>
    <lineage>
        <taxon>Bacteria</taxon>
        <taxon>Pseudomonadati</taxon>
        <taxon>Pseudomonadota</taxon>
        <taxon>Gammaproteobacteria</taxon>
        <taxon>Candidatus Thiopontia</taxon>
    </lineage>
</organism>
<dbReference type="NCBIfam" id="TIGR03303">
    <property type="entry name" value="OM_YaeT"/>
    <property type="match status" value="1"/>
</dbReference>
<dbReference type="InterPro" id="IPR000184">
    <property type="entry name" value="Bac_surfAg_D15"/>
</dbReference>
<keyword evidence="2 8" id="KW-1134">Transmembrane beta strand</keyword>
<comment type="function">
    <text evidence="8">Part of the outer membrane protein assembly complex, which is involved in assembly and insertion of beta-barrel proteins into the outer membrane.</text>
</comment>
<dbReference type="InterPro" id="IPR023707">
    <property type="entry name" value="OM_assembly_BamA"/>
</dbReference>
<keyword evidence="4 8" id="KW-0732">Signal</keyword>
<dbReference type="Pfam" id="PF01103">
    <property type="entry name" value="Omp85"/>
    <property type="match status" value="1"/>
</dbReference>
<reference evidence="11 12" key="1">
    <citation type="submission" date="2020-08" db="EMBL/GenBank/DDBJ databases">
        <title>Bridging the membrane lipid divide: bacteria of the FCB group superphylum have the potential to synthesize archaeal ether lipids.</title>
        <authorList>
            <person name="Villanueva L."/>
            <person name="Von Meijenfeldt F.A.B."/>
            <person name="Westbye A.B."/>
            <person name="Yadav S."/>
            <person name="Hopmans E.C."/>
            <person name="Dutilh B.E."/>
            <person name="Sinninghe Damste J.S."/>
        </authorList>
    </citation>
    <scope>NUCLEOTIDE SEQUENCE [LARGE SCALE GENOMIC DNA]</scope>
    <source>
        <strain evidence="11">NIOZ-UU100</strain>
    </source>
</reference>
<dbReference type="PANTHER" id="PTHR12815">
    <property type="entry name" value="SORTING AND ASSEMBLY MACHINERY SAMM50 PROTEIN FAMILY MEMBER"/>
    <property type="match status" value="1"/>
</dbReference>
<evidence type="ECO:0000259" key="10">
    <source>
        <dbReference type="PROSITE" id="PS51779"/>
    </source>
</evidence>
<keyword evidence="7 8" id="KW-0998">Cell outer membrane</keyword>
<dbReference type="HAMAP" id="MF_01430">
    <property type="entry name" value="OM_assembly_BamA"/>
    <property type="match status" value="1"/>
</dbReference>
<keyword evidence="6 8" id="KW-0472">Membrane</keyword>
<keyword evidence="3 8" id="KW-0812">Transmembrane</keyword>
<comment type="subunit">
    <text evidence="8">Part of the Bam complex.</text>
</comment>
<feature type="signal peptide" evidence="8">
    <location>
        <begin position="1"/>
        <end position="19"/>
    </location>
</feature>
<dbReference type="AlphaFoldDB" id="A0A8J6PEJ2"/>
<evidence type="ECO:0000313" key="11">
    <source>
        <dbReference type="EMBL" id="MBC8520090.1"/>
    </source>
</evidence>
<proteinExistence type="inferred from homology"/>
<evidence type="ECO:0000256" key="2">
    <source>
        <dbReference type="ARBA" id="ARBA00022452"/>
    </source>
</evidence>
<feature type="chain" id="PRO_5035347216" description="Outer membrane protein assembly factor BamA" evidence="8">
    <location>
        <begin position="20"/>
        <end position="757"/>
    </location>
</feature>